<dbReference type="GO" id="GO:0005524">
    <property type="term" value="F:ATP binding"/>
    <property type="evidence" value="ECO:0007669"/>
    <property type="project" value="InterPro"/>
</dbReference>
<dbReference type="AlphaFoldDB" id="A0A812S2F7"/>
<dbReference type="PROSITE" id="PS51257">
    <property type="entry name" value="PROKAR_LIPOPROTEIN"/>
    <property type="match status" value="1"/>
</dbReference>
<evidence type="ECO:0000313" key="7">
    <source>
        <dbReference type="Proteomes" id="UP000604046"/>
    </source>
</evidence>
<comment type="subcellular location">
    <subcellularLocation>
        <location evidence="1">Membrane</location>
        <topology evidence="1">Multi-pass membrane protein</topology>
    </subcellularLocation>
</comment>
<dbReference type="SUPFAM" id="SSF90123">
    <property type="entry name" value="ABC transporter transmembrane region"/>
    <property type="match status" value="1"/>
</dbReference>
<keyword evidence="4" id="KW-0472">Membrane</keyword>
<dbReference type="OrthoDB" id="441189at2759"/>
<feature type="domain" description="ABC transmembrane type-1" evidence="5">
    <location>
        <begin position="32"/>
        <end position="164"/>
    </location>
</feature>
<dbReference type="InterPro" id="IPR027417">
    <property type="entry name" value="P-loop_NTPase"/>
</dbReference>
<evidence type="ECO:0000256" key="3">
    <source>
        <dbReference type="ARBA" id="ARBA00022989"/>
    </source>
</evidence>
<dbReference type="Pfam" id="PF00005">
    <property type="entry name" value="ABC_tran"/>
    <property type="match status" value="1"/>
</dbReference>
<dbReference type="InterPro" id="IPR036640">
    <property type="entry name" value="ABC1_TM_sf"/>
</dbReference>
<dbReference type="GO" id="GO:0006879">
    <property type="term" value="P:intracellular iron ion homeostasis"/>
    <property type="evidence" value="ECO:0007669"/>
    <property type="project" value="TreeGrafter"/>
</dbReference>
<keyword evidence="3" id="KW-1133">Transmembrane helix</keyword>
<gene>
    <name evidence="6" type="primary">abcB5</name>
    <name evidence="6" type="ORF">SNAT2548_LOCUS25966</name>
</gene>
<dbReference type="Gene3D" id="3.40.50.300">
    <property type="entry name" value="P-loop containing nucleotide triphosphate hydrolases"/>
    <property type="match status" value="1"/>
</dbReference>
<organism evidence="6 7">
    <name type="scientific">Symbiodinium natans</name>
    <dbReference type="NCBI Taxonomy" id="878477"/>
    <lineage>
        <taxon>Eukaryota</taxon>
        <taxon>Sar</taxon>
        <taxon>Alveolata</taxon>
        <taxon>Dinophyceae</taxon>
        <taxon>Suessiales</taxon>
        <taxon>Symbiodiniaceae</taxon>
        <taxon>Symbiodinium</taxon>
    </lineage>
</organism>
<dbReference type="EMBL" id="CAJNDS010002412">
    <property type="protein sequence ID" value="CAE7464821.1"/>
    <property type="molecule type" value="Genomic_DNA"/>
</dbReference>
<dbReference type="Proteomes" id="UP000604046">
    <property type="component" value="Unassembled WGS sequence"/>
</dbReference>
<evidence type="ECO:0000256" key="2">
    <source>
        <dbReference type="ARBA" id="ARBA00022692"/>
    </source>
</evidence>
<dbReference type="InterPro" id="IPR039421">
    <property type="entry name" value="Type_1_exporter"/>
</dbReference>
<dbReference type="InterPro" id="IPR003439">
    <property type="entry name" value="ABC_transporter-like_ATP-bd"/>
</dbReference>
<comment type="caution">
    <text evidence="6">The sequence shown here is derived from an EMBL/GenBank/DDBJ whole genome shotgun (WGS) entry which is preliminary data.</text>
</comment>
<evidence type="ECO:0000256" key="1">
    <source>
        <dbReference type="ARBA" id="ARBA00004141"/>
    </source>
</evidence>
<proteinExistence type="predicted"/>
<accession>A0A812S2F7</accession>
<name>A0A812S2F7_9DINO</name>
<dbReference type="SUPFAM" id="SSF52540">
    <property type="entry name" value="P-loop containing nucleoside triphosphate hydrolases"/>
    <property type="match status" value="1"/>
</dbReference>
<dbReference type="PANTHER" id="PTHR24221:SF470">
    <property type="entry name" value="MITOCHONDRIAL ABC TRANSPORTER ATM"/>
    <property type="match status" value="1"/>
</dbReference>
<dbReference type="GO" id="GO:0140359">
    <property type="term" value="F:ABC-type transporter activity"/>
    <property type="evidence" value="ECO:0007669"/>
    <property type="project" value="InterPro"/>
</dbReference>
<protein>
    <submittedName>
        <fullName evidence="6">AbcB5 protein</fullName>
    </submittedName>
</protein>
<dbReference type="GO" id="GO:0005743">
    <property type="term" value="C:mitochondrial inner membrane"/>
    <property type="evidence" value="ECO:0007669"/>
    <property type="project" value="TreeGrafter"/>
</dbReference>
<evidence type="ECO:0000259" key="5">
    <source>
        <dbReference type="PROSITE" id="PS50929"/>
    </source>
</evidence>
<dbReference type="GO" id="GO:0016887">
    <property type="term" value="F:ATP hydrolysis activity"/>
    <property type="evidence" value="ECO:0007669"/>
    <property type="project" value="InterPro"/>
</dbReference>
<dbReference type="InterPro" id="IPR011527">
    <property type="entry name" value="ABC1_TM_dom"/>
</dbReference>
<dbReference type="PROSITE" id="PS50929">
    <property type="entry name" value="ABC_TM1F"/>
    <property type="match status" value="1"/>
</dbReference>
<keyword evidence="2" id="KW-0812">Transmembrane</keyword>
<dbReference type="PANTHER" id="PTHR24221">
    <property type="entry name" value="ATP-BINDING CASSETTE SUB-FAMILY B"/>
    <property type="match status" value="1"/>
</dbReference>
<keyword evidence="7" id="KW-1185">Reference proteome</keyword>
<dbReference type="Gene3D" id="1.20.1560.10">
    <property type="entry name" value="ABC transporter type 1, transmembrane domain"/>
    <property type="match status" value="1"/>
</dbReference>
<evidence type="ECO:0000256" key="4">
    <source>
        <dbReference type="ARBA" id="ARBA00023136"/>
    </source>
</evidence>
<reference evidence="6" key="1">
    <citation type="submission" date="2021-02" db="EMBL/GenBank/DDBJ databases">
        <authorList>
            <person name="Dougan E. K."/>
            <person name="Rhodes N."/>
            <person name="Thang M."/>
            <person name="Chan C."/>
        </authorList>
    </citation>
    <scope>NUCLEOTIDE SEQUENCE</scope>
</reference>
<sequence length="332" mass="36331">MAKNQRSCGVQGSSSSVLVGGCERLRTVCLYFLFTTWLSVGWVGRARRTENRFDDAQATQANDALLNCEQVRLLAAQQRVFRRFGRFWGALQRGQQSSDVAATVLATGQQAITAIGLGVALMLVARRVCGGTASVGDLPMVQGLVSQLWAPLQFLGFYIRQARQALVDLEDARTLLNRPTSELEAAESLERRQLDADSAAKVLTNLPAAAPGCPLVEFRDVWFRYDSHLPWTLQGLSFCIQPGEFFAIVGPSGSGKSSLGRLVPRLFDTCKGSVLFNGVDVRHLQLSELRGRLAVVPQASAILALKHKDCGKLFSQKVWTLSSLPEALKQEH</sequence>
<evidence type="ECO:0000313" key="6">
    <source>
        <dbReference type="EMBL" id="CAE7464821.1"/>
    </source>
</evidence>